<dbReference type="AlphaFoldDB" id="A0A699Q4N0"/>
<feature type="region of interest" description="Disordered" evidence="1">
    <location>
        <begin position="106"/>
        <end position="132"/>
    </location>
</feature>
<dbReference type="EMBL" id="BKCJ010975766">
    <property type="protein sequence ID" value="GFC57981.1"/>
    <property type="molecule type" value="Genomic_DNA"/>
</dbReference>
<organism evidence="2">
    <name type="scientific">Tanacetum cinerariifolium</name>
    <name type="common">Dalmatian daisy</name>
    <name type="synonym">Chrysanthemum cinerariifolium</name>
    <dbReference type="NCBI Taxonomy" id="118510"/>
    <lineage>
        <taxon>Eukaryota</taxon>
        <taxon>Viridiplantae</taxon>
        <taxon>Streptophyta</taxon>
        <taxon>Embryophyta</taxon>
        <taxon>Tracheophyta</taxon>
        <taxon>Spermatophyta</taxon>
        <taxon>Magnoliopsida</taxon>
        <taxon>eudicotyledons</taxon>
        <taxon>Gunneridae</taxon>
        <taxon>Pentapetalae</taxon>
        <taxon>asterids</taxon>
        <taxon>campanulids</taxon>
        <taxon>Asterales</taxon>
        <taxon>Asteraceae</taxon>
        <taxon>Asteroideae</taxon>
        <taxon>Anthemideae</taxon>
        <taxon>Anthemidinae</taxon>
        <taxon>Tanacetum</taxon>
    </lineage>
</organism>
<protein>
    <submittedName>
        <fullName evidence="2">Uncharacterized protein</fullName>
    </submittedName>
</protein>
<name>A0A699Q4N0_TANCI</name>
<reference evidence="2" key="1">
    <citation type="journal article" date="2019" name="Sci. Rep.">
        <title>Draft genome of Tanacetum cinerariifolium, the natural source of mosquito coil.</title>
        <authorList>
            <person name="Yamashiro T."/>
            <person name="Shiraishi A."/>
            <person name="Satake H."/>
            <person name="Nakayama K."/>
        </authorList>
    </citation>
    <scope>NUCLEOTIDE SEQUENCE</scope>
</reference>
<gene>
    <name evidence="2" type="ORF">Tci_829951</name>
</gene>
<accession>A0A699Q4N0</accession>
<proteinExistence type="predicted"/>
<evidence type="ECO:0000256" key="1">
    <source>
        <dbReference type="SAM" id="MobiDB-lite"/>
    </source>
</evidence>
<feature type="compositionally biased region" description="Polar residues" evidence="1">
    <location>
        <begin position="167"/>
        <end position="179"/>
    </location>
</feature>
<feature type="region of interest" description="Disordered" evidence="1">
    <location>
        <begin position="154"/>
        <end position="179"/>
    </location>
</feature>
<sequence>MEKLMSERIDTKGRMKKKFKEQDRYFVGLGCDDIKMDRTVRNVMSDLSGLKKLLKGLSDRFNEYEGSKVFEDKRALEKDLVNEMNGKEFYQEFGEYMCRMLQNRQNSEDSFPCPLGSQVKEPPAEPSARPVYAPYPDDPYVVTRDAAITPAAVATFGIDDDDDDSTPMDSQPYESRGSP</sequence>
<comment type="caution">
    <text evidence="2">The sequence shown here is derived from an EMBL/GenBank/DDBJ whole genome shotgun (WGS) entry which is preliminary data.</text>
</comment>
<evidence type="ECO:0000313" key="2">
    <source>
        <dbReference type="EMBL" id="GFC57981.1"/>
    </source>
</evidence>